<dbReference type="InterPro" id="IPR050121">
    <property type="entry name" value="Cytochrome_P450_monoxygenase"/>
</dbReference>
<keyword evidence="5" id="KW-0349">Heme</keyword>
<keyword evidence="7" id="KW-0479">Metal-binding</keyword>
<dbReference type="GO" id="GO:0016020">
    <property type="term" value="C:membrane"/>
    <property type="evidence" value="ECO:0007669"/>
    <property type="project" value="UniProtKB-SubCell"/>
</dbReference>
<keyword evidence="14" id="KW-1185">Reference proteome</keyword>
<dbReference type="GO" id="GO:0016705">
    <property type="term" value="F:oxidoreductase activity, acting on paired donors, with incorporation or reduction of molecular oxygen"/>
    <property type="evidence" value="ECO:0007669"/>
    <property type="project" value="InterPro"/>
</dbReference>
<comment type="similarity">
    <text evidence="4">Belongs to the cytochrome P450 family.</text>
</comment>
<dbReference type="InterPro" id="IPR001128">
    <property type="entry name" value="Cyt_P450"/>
</dbReference>
<dbReference type="GO" id="GO:0004497">
    <property type="term" value="F:monooxygenase activity"/>
    <property type="evidence" value="ECO:0007669"/>
    <property type="project" value="UniProtKB-KW"/>
</dbReference>
<dbReference type="EMBL" id="KN834773">
    <property type="protein sequence ID" value="KIK60899.1"/>
    <property type="molecule type" value="Genomic_DNA"/>
</dbReference>
<accession>A0A0D0CEE7</accession>
<dbReference type="GO" id="GO:0005506">
    <property type="term" value="F:iron ion binding"/>
    <property type="evidence" value="ECO:0007669"/>
    <property type="project" value="InterPro"/>
</dbReference>
<dbReference type="Pfam" id="PF00067">
    <property type="entry name" value="p450"/>
    <property type="match status" value="1"/>
</dbReference>
<evidence type="ECO:0000256" key="1">
    <source>
        <dbReference type="ARBA" id="ARBA00001971"/>
    </source>
</evidence>
<keyword evidence="8" id="KW-1133">Transmembrane helix</keyword>
<evidence type="ECO:0000256" key="9">
    <source>
        <dbReference type="ARBA" id="ARBA00023002"/>
    </source>
</evidence>
<dbReference type="OrthoDB" id="1470350at2759"/>
<keyword evidence="11" id="KW-0503">Monooxygenase</keyword>
<evidence type="ECO:0000256" key="3">
    <source>
        <dbReference type="ARBA" id="ARBA00004721"/>
    </source>
</evidence>
<protein>
    <recommendedName>
        <fullName evidence="15">Cytochrome P450</fullName>
    </recommendedName>
</protein>
<evidence type="ECO:0000313" key="13">
    <source>
        <dbReference type="EMBL" id="KIK60899.1"/>
    </source>
</evidence>
<proteinExistence type="inferred from homology"/>
<evidence type="ECO:0000256" key="12">
    <source>
        <dbReference type="ARBA" id="ARBA00023136"/>
    </source>
</evidence>
<evidence type="ECO:0000256" key="4">
    <source>
        <dbReference type="ARBA" id="ARBA00010617"/>
    </source>
</evidence>
<evidence type="ECO:0000256" key="5">
    <source>
        <dbReference type="ARBA" id="ARBA00022617"/>
    </source>
</evidence>
<dbReference type="PANTHER" id="PTHR24305">
    <property type="entry name" value="CYTOCHROME P450"/>
    <property type="match status" value="1"/>
</dbReference>
<evidence type="ECO:0000256" key="6">
    <source>
        <dbReference type="ARBA" id="ARBA00022692"/>
    </source>
</evidence>
<comment type="subcellular location">
    <subcellularLocation>
        <location evidence="2">Membrane</location>
    </subcellularLocation>
</comment>
<dbReference type="GO" id="GO:0020037">
    <property type="term" value="F:heme binding"/>
    <property type="evidence" value="ECO:0007669"/>
    <property type="project" value="InterPro"/>
</dbReference>
<dbReference type="SUPFAM" id="SSF48264">
    <property type="entry name" value="Cytochrome P450"/>
    <property type="match status" value="1"/>
</dbReference>
<dbReference type="Proteomes" id="UP000053593">
    <property type="component" value="Unassembled WGS sequence"/>
</dbReference>
<evidence type="ECO:0000256" key="2">
    <source>
        <dbReference type="ARBA" id="ARBA00004370"/>
    </source>
</evidence>
<name>A0A0D0CEE7_9AGAR</name>
<evidence type="ECO:0000256" key="7">
    <source>
        <dbReference type="ARBA" id="ARBA00022723"/>
    </source>
</evidence>
<keyword evidence="6" id="KW-0812">Transmembrane</keyword>
<reference evidence="13 14" key="1">
    <citation type="submission" date="2014-04" db="EMBL/GenBank/DDBJ databases">
        <title>Evolutionary Origins and Diversification of the Mycorrhizal Mutualists.</title>
        <authorList>
            <consortium name="DOE Joint Genome Institute"/>
            <consortium name="Mycorrhizal Genomics Consortium"/>
            <person name="Kohler A."/>
            <person name="Kuo A."/>
            <person name="Nagy L.G."/>
            <person name="Floudas D."/>
            <person name="Copeland A."/>
            <person name="Barry K.W."/>
            <person name="Cichocki N."/>
            <person name="Veneault-Fourrey C."/>
            <person name="LaButti K."/>
            <person name="Lindquist E.A."/>
            <person name="Lipzen A."/>
            <person name="Lundell T."/>
            <person name="Morin E."/>
            <person name="Murat C."/>
            <person name="Riley R."/>
            <person name="Ohm R."/>
            <person name="Sun H."/>
            <person name="Tunlid A."/>
            <person name="Henrissat B."/>
            <person name="Grigoriev I.V."/>
            <person name="Hibbett D.S."/>
            <person name="Martin F."/>
        </authorList>
    </citation>
    <scope>NUCLEOTIDE SEQUENCE [LARGE SCALE GENOMIC DNA]</scope>
    <source>
        <strain evidence="13 14">FD-317 M1</strain>
    </source>
</reference>
<organism evidence="13 14">
    <name type="scientific">Collybiopsis luxurians FD-317 M1</name>
    <dbReference type="NCBI Taxonomy" id="944289"/>
    <lineage>
        <taxon>Eukaryota</taxon>
        <taxon>Fungi</taxon>
        <taxon>Dikarya</taxon>
        <taxon>Basidiomycota</taxon>
        <taxon>Agaricomycotina</taxon>
        <taxon>Agaricomycetes</taxon>
        <taxon>Agaricomycetidae</taxon>
        <taxon>Agaricales</taxon>
        <taxon>Marasmiineae</taxon>
        <taxon>Omphalotaceae</taxon>
        <taxon>Collybiopsis</taxon>
        <taxon>Collybiopsis luxurians</taxon>
    </lineage>
</organism>
<keyword evidence="12" id="KW-0472">Membrane</keyword>
<dbReference type="Gene3D" id="1.10.630.10">
    <property type="entry name" value="Cytochrome P450"/>
    <property type="match status" value="1"/>
</dbReference>
<evidence type="ECO:0008006" key="15">
    <source>
        <dbReference type="Google" id="ProtNLM"/>
    </source>
</evidence>
<evidence type="ECO:0000313" key="14">
    <source>
        <dbReference type="Proteomes" id="UP000053593"/>
    </source>
</evidence>
<keyword evidence="9" id="KW-0560">Oxidoreductase</keyword>
<gene>
    <name evidence="13" type="ORF">GYMLUDRAFT_244052</name>
</gene>
<dbReference type="AlphaFoldDB" id="A0A0D0CEE7"/>
<evidence type="ECO:0000256" key="10">
    <source>
        <dbReference type="ARBA" id="ARBA00023004"/>
    </source>
</evidence>
<dbReference type="HOGENOM" id="CLU_001570_5_11_1"/>
<comment type="pathway">
    <text evidence="3">Secondary metabolite biosynthesis; terpenoid biosynthesis.</text>
</comment>
<evidence type="ECO:0000256" key="8">
    <source>
        <dbReference type="ARBA" id="ARBA00022989"/>
    </source>
</evidence>
<comment type="cofactor">
    <cofactor evidence="1">
        <name>heme</name>
        <dbReference type="ChEBI" id="CHEBI:30413"/>
    </cofactor>
</comment>
<keyword evidence="10" id="KW-0408">Iron</keyword>
<sequence length="136" mass="14989">MTTGEVLTEVPIPKGTRVVLSIPVYNRNKAIFGKDAHTFNPYRWLEPNHVTKGVSLGPYANLATFSAGIRAFSAISVIELQAFIVELLSNFEFSKTPKIDKIRREAAVAMVPTVEGEIEQGCQLPLRVAFAQKGEE</sequence>
<evidence type="ECO:0000256" key="11">
    <source>
        <dbReference type="ARBA" id="ARBA00023033"/>
    </source>
</evidence>
<dbReference type="InterPro" id="IPR036396">
    <property type="entry name" value="Cyt_P450_sf"/>
</dbReference>
<dbReference type="PANTHER" id="PTHR24305:SF166">
    <property type="entry name" value="CYTOCHROME P450 12A4, MITOCHONDRIAL-RELATED"/>
    <property type="match status" value="1"/>
</dbReference>